<dbReference type="AlphaFoldDB" id="A0A8T8S8K8"/>
<dbReference type="EMBL" id="LWDF02003033">
    <property type="protein sequence ID" value="KAE8235040.1"/>
    <property type="molecule type" value="Genomic_DNA"/>
</dbReference>
<reference evidence="2" key="2">
    <citation type="journal article" date="2019" name="IMA Fungus">
        <title>Genome sequencing and comparison of five Tilletia species to identify candidate genes for the detection of regulated species infecting wheat.</title>
        <authorList>
            <person name="Nguyen H.D.T."/>
            <person name="Sultana T."/>
            <person name="Kesanakurti P."/>
            <person name="Hambleton S."/>
        </authorList>
    </citation>
    <scope>NUCLEOTIDE SEQUENCE</scope>
    <source>
        <strain evidence="2">DAOMC 236416</strain>
    </source>
</reference>
<accession>A0A8T8S8K8</accession>
<comment type="caution">
    <text evidence="2">The sequence shown here is derived from an EMBL/GenBank/DDBJ whole genome shotgun (WGS) entry which is preliminary data.</text>
</comment>
<keyword evidence="3" id="KW-1185">Reference proteome</keyword>
<reference evidence="2" key="1">
    <citation type="submission" date="2016-04" db="EMBL/GenBank/DDBJ databases">
        <authorList>
            <person name="Nguyen H.D."/>
            <person name="Samba Siva P."/>
            <person name="Cullis J."/>
            <person name="Levesque C.A."/>
            <person name="Hambleton S."/>
        </authorList>
    </citation>
    <scope>NUCLEOTIDE SEQUENCE</scope>
    <source>
        <strain evidence="2">DAOMC 236416</strain>
    </source>
</reference>
<feature type="compositionally biased region" description="Acidic residues" evidence="1">
    <location>
        <begin position="253"/>
        <end position="263"/>
    </location>
</feature>
<feature type="region of interest" description="Disordered" evidence="1">
    <location>
        <begin position="236"/>
        <end position="274"/>
    </location>
</feature>
<dbReference type="Proteomes" id="UP000077521">
    <property type="component" value="Unassembled WGS sequence"/>
</dbReference>
<sequence length="300" mass="34415">MWPEGGWGDAEEAAIDLLGYPALLNKKTEQWASLHPDRPVKDQNVRIFFENALALVPRLDELENLRHLDLRMGVWMLYQSYLDALDWNDEWLYDLVKRNRYLRRLSVVLDIRRWHSDELHSDVTITLQRLLGAEAEPDISDETTTWTNMADRPKAGYVSIADRTRLRYVSIIMPGVTMWASPSRVLSCLQSVTTFVLICNMFDSPIASGVLAYQVAEHFRDTLETLSVIVLSDDQSSTSSTYDHSIPNLIPLADDEDEYDDYDSNSSGKKKQRDCSLESFNSCSSTVVLPRLKEFHFEGR</sequence>
<gene>
    <name evidence="2" type="ORF">A4X13_0g9638</name>
</gene>
<evidence type="ECO:0000313" key="2">
    <source>
        <dbReference type="EMBL" id="KAE8235040.1"/>
    </source>
</evidence>
<protein>
    <submittedName>
        <fullName evidence="2">Uncharacterized protein</fullName>
    </submittedName>
</protein>
<feature type="compositionally biased region" description="Low complexity" evidence="1">
    <location>
        <begin position="236"/>
        <end position="245"/>
    </location>
</feature>
<evidence type="ECO:0000313" key="3">
    <source>
        <dbReference type="Proteomes" id="UP000077521"/>
    </source>
</evidence>
<name>A0A8T8S8K8_9BASI</name>
<evidence type="ECO:0000256" key="1">
    <source>
        <dbReference type="SAM" id="MobiDB-lite"/>
    </source>
</evidence>
<organism evidence="2 3">
    <name type="scientific">Tilletia indica</name>
    <dbReference type="NCBI Taxonomy" id="43049"/>
    <lineage>
        <taxon>Eukaryota</taxon>
        <taxon>Fungi</taxon>
        <taxon>Dikarya</taxon>
        <taxon>Basidiomycota</taxon>
        <taxon>Ustilaginomycotina</taxon>
        <taxon>Exobasidiomycetes</taxon>
        <taxon>Tilletiales</taxon>
        <taxon>Tilletiaceae</taxon>
        <taxon>Tilletia</taxon>
    </lineage>
</organism>
<feature type="non-terminal residue" evidence="2">
    <location>
        <position position="300"/>
    </location>
</feature>
<proteinExistence type="predicted"/>